<comment type="caution">
    <text evidence="2">The sequence shown here is derived from an EMBL/GenBank/DDBJ whole genome shotgun (WGS) entry which is preliminary data.</text>
</comment>
<evidence type="ECO:0000313" key="2">
    <source>
        <dbReference type="EMBL" id="PAU92973.1"/>
    </source>
</evidence>
<keyword evidence="1" id="KW-0812">Transmembrane</keyword>
<feature type="transmembrane region" description="Helical" evidence="1">
    <location>
        <begin position="20"/>
        <end position="38"/>
    </location>
</feature>
<evidence type="ECO:0000256" key="1">
    <source>
        <dbReference type="SAM" id="Phobius"/>
    </source>
</evidence>
<keyword evidence="1" id="KW-0472">Membrane</keyword>
<keyword evidence="3" id="KW-1185">Reference proteome</keyword>
<feature type="transmembrane region" description="Helical" evidence="1">
    <location>
        <begin position="166"/>
        <end position="186"/>
    </location>
</feature>
<organism evidence="2 3">
    <name type="scientific">Fodinibius salipaludis</name>
    <dbReference type="NCBI Taxonomy" id="2032627"/>
    <lineage>
        <taxon>Bacteria</taxon>
        <taxon>Pseudomonadati</taxon>
        <taxon>Balneolota</taxon>
        <taxon>Balneolia</taxon>
        <taxon>Balneolales</taxon>
        <taxon>Balneolaceae</taxon>
        <taxon>Fodinibius</taxon>
    </lineage>
</organism>
<feature type="transmembrane region" description="Helical" evidence="1">
    <location>
        <begin position="119"/>
        <end position="140"/>
    </location>
</feature>
<feature type="transmembrane region" description="Helical" evidence="1">
    <location>
        <begin position="92"/>
        <end position="113"/>
    </location>
</feature>
<reference evidence="2 3" key="1">
    <citation type="submission" date="2017-08" db="EMBL/GenBank/DDBJ databases">
        <title>Aliifodinibius alkalisoli sp. nov., isolated from saline alkaline soil.</title>
        <authorList>
            <person name="Liu D."/>
            <person name="Zhang G."/>
        </authorList>
    </citation>
    <scope>NUCLEOTIDE SEQUENCE [LARGE SCALE GENOMIC DNA]</scope>
    <source>
        <strain evidence="2 3">WN023</strain>
    </source>
</reference>
<name>A0A2A2G818_9BACT</name>
<evidence type="ECO:0000313" key="3">
    <source>
        <dbReference type="Proteomes" id="UP000218831"/>
    </source>
</evidence>
<proteinExistence type="predicted"/>
<feature type="transmembrane region" description="Helical" evidence="1">
    <location>
        <begin position="192"/>
        <end position="213"/>
    </location>
</feature>
<accession>A0A2A2G818</accession>
<gene>
    <name evidence="2" type="ORF">CK503_13685</name>
</gene>
<dbReference type="AlphaFoldDB" id="A0A2A2G818"/>
<keyword evidence="1" id="KW-1133">Transmembrane helix</keyword>
<dbReference type="Proteomes" id="UP000218831">
    <property type="component" value="Unassembled WGS sequence"/>
</dbReference>
<dbReference type="EMBL" id="NSKE01000011">
    <property type="protein sequence ID" value="PAU92973.1"/>
    <property type="molecule type" value="Genomic_DNA"/>
</dbReference>
<protein>
    <submittedName>
        <fullName evidence="2">Uncharacterized protein</fullName>
    </submittedName>
</protein>
<sequence length="233" mass="26642">MNKMSWLYIKVLFRNKRAVFQPINIVIFFYIGLFQFVVGAENNLLIQEVLGYSLAIISTGLFFTLHSYRLVSINFDALSVWPISYSSINLSVWLISFYISTLIFLSGFLVLVFLNKSLIFDLLSCYLFTIGVSNVAYLALAIQEEKRYDPSLSAFSTKGSRVSHPFINNAVTLCLGLFVFLVKMLSNWFGGYLFWFLMSSAGVVGLLLNPILLKKVDEFVLQRSYLMKEGFRK</sequence>
<feature type="transmembrane region" description="Helical" evidence="1">
    <location>
        <begin position="50"/>
        <end position="71"/>
    </location>
</feature>